<evidence type="ECO:0000313" key="2">
    <source>
        <dbReference type="Proteomes" id="UP000008493"/>
    </source>
</evidence>
<reference evidence="2" key="1">
    <citation type="journal article" date="2012" name="Proc. Natl. Acad. Sci. U.S.A.">
        <title>Genome sequence of the button mushroom Agaricus bisporus reveals mechanisms governing adaptation to a humic-rich ecological niche.</title>
        <authorList>
            <person name="Morin E."/>
            <person name="Kohler A."/>
            <person name="Baker A.R."/>
            <person name="Foulongne-Oriol M."/>
            <person name="Lombard V."/>
            <person name="Nagy L.G."/>
            <person name="Ohm R.A."/>
            <person name="Patyshakuliyeva A."/>
            <person name="Brun A."/>
            <person name="Aerts A.L."/>
            <person name="Bailey A.M."/>
            <person name="Billette C."/>
            <person name="Coutinho P.M."/>
            <person name="Deakin G."/>
            <person name="Doddapaneni H."/>
            <person name="Floudas D."/>
            <person name="Grimwood J."/>
            <person name="Hilden K."/>
            <person name="Kuees U."/>
            <person name="LaButti K.M."/>
            <person name="Lapidus A."/>
            <person name="Lindquist E.A."/>
            <person name="Lucas S.M."/>
            <person name="Murat C."/>
            <person name="Riley R.W."/>
            <person name="Salamov A.A."/>
            <person name="Schmutz J."/>
            <person name="Subramanian V."/>
            <person name="Woesten H.A.B."/>
            <person name="Xu J."/>
            <person name="Eastwood D.C."/>
            <person name="Foster G.D."/>
            <person name="Sonnenberg A.S."/>
            <person name="Cullen D."/>
            <person name="de Vries R.P."/>
            <person name="Lundell T."/>
            <person name="Hibbett D.S."/>
            <person name="Henrissat B."/>
            <person name="Burton K.S."/>
            <person name="Kerrigan R.W."/>
            <person name="Challen M.P."/>
            <person name="Grigoriev I.V."/>
            <person name="Martin F."/>
        </authorList>
    </citation>
    <scope>NUCLEOTIDE SEQUENCE [LARGE SCALE GENOMIC DNA]</scope>
    <source>
        <strain evidence="2">JB137-S8 / ATCC MYA-4627 / FGSC 10392</strain>
    </source>
</reference>
<keyword evidence="2" id="KW-1185">Reference proteome</keyword>
<sequence>MYLLIGGYKCTPEQIHTWFLARGVELRRYCYTVQGNRYLREHQFQSRIRSCDYQGKHCFWVLTHQKFIDDLMAFQANYDRFEEDDYALAIKDEMGLQDAEFISHANVIVVLASNITVHVRAVTFSVAYGRPDIDVGTAAQTANQRTDRNCYIHQLHYLTFFLLTITSIERQSSNLLIGGYKCTPEEIYNWFHAHGVELRQYSYAARGNRYLRDHQFQSRIRSCDYEGKHCFVVLTHQKFIGDFDALQGKYERFEEDDYALAIKDEMGLQDVEFITHAVRLD</sequence>
<dbReference type="InParanoid" id="K5VS02"/>
<protein>
    <submittedName>
        <fullName evidence="1">Uncharacterized protein</fullName>
    </submittedName>
</protein>
<proteinExistence type="predicted"/>
<dbReference type="OrthoDB" id="3017197at2759"/>
<dbReference type="EMBL" id="JH971397">
    <property type="protein sequence ID" value="EKM77234.1"/>
    <property type="molecule type" value="Genomic_DNA"/>
</dbReference>
<dbReference type="GeneID" id="18827265"/>
<dbReference type="Proteomes" id="UP000008493">
    <property type="component" value="Unassembled WGS sequence"/>
</dbReference>
<dbReference type="RefSeq" id="XP_007332217.1">
    <property type="nucleotide sequence ID" value="XM_007332155.1"/>
</dbReference>
<dbReference type="HOGENOM" id="CLU_990343_0_0_1"/>
<name>K5VS02_AGABU</name>
<gene>
    <name evidence="1" type="ORF">AGABI1DRAFT_130654</name>
</gene>
<dbReference type="KEGG" id="abp:AGABI1DRAFT130654"/>
<dbReference type="AlphaFoldDB" id="K5VS02"/>
<accession>K5VS02</accession>
<evidence type="ECO:0000313" key="1">
    <source>
        <dbReference type="EMBL" id="EKM77234.1"/>
    </source>
</evidence>
<organism evidence="1 2">
    <name type="scientific">Agaricus bisporus var. burnettii (strain JB137-S8 / ATCC MYA-4627 / FGSC 10392)</name>
    <name type="common">White button mushroom</name>
    <dbReference type="NCBI Taxonomy" id="597362"/>
    <lineage>
        <taxon>Eukaryota</taxon>
        <taxon>Fungi</taxon>
        <taxon>Dikarya</taxon>
        <taxon>Basidiomycota</taxon>
        <taxon>Agaricomycotina</taxon>
        <taxon>Agaricomycetes</taxon>
        <taxon>Agaricomycetidae</taxon>
        <taxon>Agaricales</taxon>
        <taxon>Agaricineae</taxon>
        <taxon>Agaricaceae</taxon>
        <taxon>Agaricus</taxon>
    </lineage>
</organism>